<gene>
    <name evidence="2" type="ORF">B0H17DRAFT_1040793</name>
</gene>
<dbReference type="Proteomes" id="UP001221757">
    <property type="component" value="Unassembled WGS sequence"/>
</dbReference>
<proteinExistence type="predicted"/>
<name>A0AAD7GR85_MYCRO</name>
<evidence type="ECO:0000256" key="1">
    <source>
        <dbReference type="SAM" id="MobiDB-lite"/>
    </source>
</evidence>
<reference evidence="2" key="1">
    <citation type="submission" date="2023-03" db="EMBL/GenBank/DDBJ databases">
        <title>Massive genome expansion in bonnet fungi (Mycena s.s.) driven by repeated elements and novel gene families across ecological guilds.</title>
        <authorList>
            <consortium name="Lawrence Berkeley National Laboratory"/>
            <person name="Harder C.B."/>
            <person name="Miyauchi S."/>
            <person name="Viragh M."/>
            <person name="Kuo A."/>
            <person name="Thoen E."/>
            <person name="Andreopoulos B."/>
            <person name="Lu D."/>
            <person name="Skrede I."/>
            <person name="Drula E."/>
            <person name="Henrissat B."/>
            <person name="Morin E."/>
            <person name="Kohler A."/>
            <person name="Barry K."/>
            <person name="LaButti K."/>
            <person name="Morin E."/>
            <person name="Salamov A."/>
            <person name="Lipzen A."/>
            <person name="Mereny Z."/>
            <person name="Hegedus B."/>
            <person name="Baldrian P."/>
            <person name="Stursova M."/>
            <person name="Weitz H."/>
            <person name="Taylor A."/>
            <person name="Grigoriev I.V."/>
            <person name="Nagy L.G."/>
            <person name="Martin F."/>
            <person name="Kauserud H."/>
        </authorList>
    </citation>
    <scope>NUCLEOTIDE SEQUENCE</scope>
    <source>
        <strain evidence="2">CBHHK067</strain>
    </source>
</reference>
<feature type="compositionally biased region" description="Basic residues" evidence="1">
    <location>
        <begin position="53"/>
        <end position="62"/>
    </location>
</feature>
<comment type="caution">
    <text evidence="2">The sequence shown here is derived from an EMBL/GenBank/DDBJ whole genome shotgun (WGS) entry which is preliminary data.</text>
</comment>
<protein>
    <submittedName>
        <fullName evidence="2">Uncharacterized protein</fullName>
    </submittedName>
</protein>
<sequence length="62" mass="6704">VPKSRPNPPTRARQERLAAMPSLGKKLPPPGVNSRTQCTEFAPPANPEGIRDAHRRGHVASV</sequence>
<dbReference type="EMBL" id="JARKIE010000012">
    <property type="protein sequence ID" value="KAJ7703591.1"/>
    <property type="molecule type" value="Genomic_DNA"/>
</dbReference>
<accession>A0AAD7GR85</accession>
<feature type="region of interest" description="Disordered" evidence="1">
    <location>
        <begin position="19"/>
        <end position="62"/>
    </location>
</feature>
<evidence type="ECO:0000313" key="3">
    <source>
        <dbReference type="Proteomes" id="UP001221757"/>
    </source>
</evidence>
<evidence type="ECO:0000313" key="2">
    <source>
        <dbReference type="EMBL" id="KAJ7703591.1"/>
    </source>
</evidence>
<dbReference type="AlphaFoldDB" id="A0AAD7GR85"/>
<feature type="non-terminal residue" evidence="2">
    <location>
        <position position="1"/>
    </location>
</feature>
<organism evidence="2 3">
    <name type="scientific">Mycena rosella</name>
    <name type="common">Pink bonnet</name>
    <name type="synonym">Agaricus rosellus</name>
    <dbReference type="NCBI Taxonomy" id="1033263"/>
    <lineage>
        <taxon>Eukaryota</taxon>
        <taxon>Fungi</taxon>
        <taxon>Dikarya</taxon>
        <taxon>Basidiomycota</taxon>
        <taxon>Agaricomycotina</taxon>
        <taxon>Agaricomycetes</taxon>
        <taxon>Agaricomycetidae</taxon>
        <taxon>Agaricales</taxon>
        <taxon>Marasmiineae</taxon>
        <taxon>Mycenaceae</taxon>
        <taxon>Mycena</taxon>
    </lineage>
</organism>
<keyword evidence="3" id="KW-1185">Reference proteome</keyword>